<organism evidence="2 3">
    <name type="scientific">Ataeniobius toweri</name>
    <dbReference type="NCBI Taxonomy" id="208326"/>
    <lineage>
        <taxon>Eukaryota</taxon>
        <taxon>Metazoa</taxon>
        <taxon>Chordata</taxon>
        <taxon>Craniata</taxon>
        <taxon>Vertebrata</taxon>
        <taxon>Euteleostomi</taxon>
        <taxon>Actinopterygii</taxon>
        <taxon>Neopterygii</taxon>
        <taxon>Teleostei</taxon>
        <taxon>Neoteleostei</taxon>
        <taxon>Acanthomorphata</taxon>
        <taxon>Ovalentaria</taxon>
        <taxon>Atherinomorphae</taxon>
        <taxon>Cyprinodontiformes</taxon>
        <taxon>Goodeidae</taxon>
        <taxon>Ataeniobius</taxon>
    </lineage>
</organism>
<name>A0ABU7AAQ5_9TELE</name>
<proteinExistence type="predicted"/>
<evidence type="ECO:0000256" key="1">
    <source>
        <dbReference type="SAM" id="MobiDB-lite"/>
    </source>
</evidence>
<reference evidence="2 3" key="1">
    <citation type="submission" date="2021-07" db="EMBL/GenBank/DDBJ databases">
        <authorList>
            <person name="Palmer J.M."/>
        </authorList>
    </citation>
    <scope>NUCLEOTIDE SEQUENCE [LARGE SCALE GENOMIC DNA]</scope>
    <source>
        <strain evidence="2 3">AT_MEX2019</strain>
        <tissue evidence="2">Muscle</tissue>
    </source>
</reference>
<feature type="region of interest" description="Disordered" evidence="1">
    <location>
        <begin position="1"/>
        <end position="38"/>
    </location>
</feature>
<gene>
    <name evidence="2" type="ORF">ATANTOWER_017329</name>
</gene>
<evidence type="ECO:0000313" key="3">
    <source>
        <dbReference type="Proteomes" id="UP001345963"/>
    </source>
</evidence>
<accession>A0ABU7AAQ5</accession>
<protein>
    <submittedName>
        <fullName evidence="2">Uncharacterized protein</fullName>
    </submittedName>
</protein>
<keyword evidence="3" id="KW-1185">Reference proteome</keyword>
<sequence>MLEIGTSRTATLQGTAESGPGDQTSSGEYGALPKPEWKQDIFPPGRNLISGISEWIIKGAEVNPLLVLASRRGCDWAVANGGSGSVMTCVALDPRMQTSRQHDGVFGLDSIKSVISSCFEALPGRHWVAWCHSLQIEMTLGRQIVAVSRFVFSQAGFVFSCRQSSNSLLQRRKKYKLCQKNMRRWRSLSRRKEEKMKMTRRHGWKKN</sequence>
<evidence type="ECO:0000313" key="2">
    <source>
        <dbReference type="EMBL" id="MED6235144.1"/>
    </source>
</evidence>
<feature type="compositionally biased region" description="Polar residues" evidence="1">
    <location>
        <begin position="1"/>
        <end position="27"/>
    </location>
</feature>
<comment type="caution">
    <text evidence="2">The sequence shown here is derived from an EMBL/GenBank/DDBJ whole genome shotgun (WGS) entry which is preliminary data.</text>
</comment>
<dbReference type="Proteomes" id="UP001345963">
    <property type="component" value="Unassembled WGS sequence"/>
</dbReference>
<dbReference type="EMBL" id="JAHUTI010010194">
    <property type="protein sequence ID" value="MED6235144.1"/>
    <property type="molecule type" value="Genomic_DNA"/>
</dbReference>